<keyword evidence="17" id="KW-1185">Reference proteome</keyword>
<dbReference type="InterPro" id="IPR039506">
    <property type="entry name" value="SPOB_a"/>
</dbReference>
<evidence type="ECO:0000256" key="13">
    <source>
        <dbReference type="ARBA" id="ARBA00023136"/>
    </source>
</evidence>
<keyword evidence="5" id="KW-0597">Phosphoprotein</keyword>
<dbReference type="Gene3D" id="3.30.565.10">
    <property type="entry name" value="Histidine kinase-like ATPase, C-terminal domain"/>
    <property type="match status" value="1"/>
</dbReference>
<keyword evidence="12" id="KW-0902">Two-component regulatory system</keyword>
<evidence type="ECO:0000256" key="12">
    <source>
        <dbReference type="ARBA" id="ARBA00023012"/>
    </source>
</evidence>
<dbReference type="CDD" id="cd16915">
    <property type="entry name" value="HATPase_DpiB-CitA-like"/>
    <property type="match status" value="1"/>
</dbReference>
<evidence type="ECO:0000313" key="16">
    <source>
        <dbReference type="EMBL" id="SQI43261.1"/>
    </source>
</evidence>
<dbReference type="Proteomes" id="UP000249005">
    <property type="component" value="Chromosome 1"/>
</dbReference>
<name>A0A2X4UWR2_9GAMM</name>
<dbReference type="Gene3D" id="3.30.450.20">
    <property type="entry name" value="PAS domain"/>
    <property type="match status" value="2"/>
</dbReference>
<dbReference type="Pfam" id="PF17203">
    <property type="entry name" value="sCache_3_2"/>
    <property type="match status" value="1"/>
</dbReference>
<evidence type="ECO:0000256" key="6">
    <source>
        <dbReference type="ARBA" id="ARBA00022679"/>
    </source>
</evidence>
<evidence type="ECO:0000256" key="1">
    <source>
        <dbReference type="ARBA" id="ARBA00000085"/>
    </source>
</evidence>
<sequence>MHLKLTKDTIKGMLRNMSFKWRVFLLLLVVFTLLFGALNTFMEYQLDNYLTEKVSEIAMNQAKIIASMDDVIEGVEHRDTTKLKKIADRLSMESNFSYLVIGDEHSVRLYHPNPEKIGYIMQWNKPGALERGESYIISSEGSMGLALRAKTPIWDKNNKVIGVISLGYLNSKIDIWRSNQLLPLTSALLMILFVLIFLSWQFSSHIKKQMMGMEPAEIARVQRQQDALFDAVFEGLIAVDTEGKITAINQNAQKMLRLTGAPKHLIGQGIKALVTPSDYLTESHGNNRIDDLLVLNGIKIIANRVGIWIDSQFQGWVISFRRQDEINMLSAQLSQVQQYVENLRTLRHEHLNWISTIGGLLQLKEYERALEMVKFESSNQQSLIDNISSMFKNRLIAGLLFGKYHRAKELGLEVNFVSGCSLSINPGPLAENELASILGNLLNNAFEATLKNPNSSKTIECYISDEGEELVIEISDQGSGIDPKIRDNIFTRGVSSKQSGDHGIGLYLVKTYIDQYQGTITIEDNDPYGTVFSIFIPKGTAKGN</sequence>
<evidence type="ECO:0000256" key="11">
    <source>
        <dbReference type="ARBA" id="ARBA00022989"/>
    </source>
</evidence>
<dbReference type="InterPro" id="IPR050980">
    <property type="entry name" value="2C_sensor_his_kinase"/>
</dbReference>
<evidence type="ECO:0000256" key="2">
    <source>
        <dbReference type="ARBA" id="ARBA00004651"/>
    </source>
</evidence>
<organism evidence="16 17">
    <name type="scientific">Leminorella richardii</name>
    <dbReference type="NCBI Taxonomy" id="158841"/>
    <lineage>
        <taxon>Bacteria</taxon>
        <taxon>Pseudomonadati</taxon>
        <taxon>Pseudomonadota</taxon>
        <taxon>Gammaproteobacteria</taxon>
        <taxon>Enterobacterales</taxon>
        <taxon>Budviciaceae</taxon>
        <taxon>Leminorella</taxon>
    </lineage>
</organism>
<dbReference type="PANTHER" id="PTHR44936">
    <property type="entry name" value="SENSOR PROTEIN CREC"/>
    <property type="match status" value="1"/>
</dbReference>
<keyword evidence="13 14" id="KW-0472">Membrane</keyword>
<dbReference type="CDD" id="cd00130">
    <property type="entry name" value="PAS"/>
    <property type="match status" value="1"/>
</dbReference>
<dbReference type="GO" id="GO:0000160">
    <property type="term" value="P:phosphorelay signal transduction system"/>
    <property type="evidence" value="ECO:0007669"/>
    <property type="project" value="UniProtKB-KW"/>
</dbReference>
<dbReference type="Pfam" id="PF02518">
    <property type="entry name" value="HATPase_c"/>
    <property type="match status" value="1"/>
</dbReference>
<dbReference type="PRINTS" id="PR00344">
    <property type="entry name" value="BCTRLSENSOR"/>
</dbReference>
<dbReference type="InterPro" id="IPR036890">
    <property type="entry name" value="HATPase_C_sf"/>
</dbReference>
<dbReference type="GO" id="GO:0005524">
    <property type="term" value="F:ATP binding"/>
    <property type="evidence" value="ECO:0007669"/>
    <property type="project" value="UniProtKB-KW"/>
</dbReference>
<dbReference type="EMBL" id="LS483470">
    <property type="protein sequence ID" value="SQI43261.1"/>
    <property type="molecule type" value="Genomic_DNA"/>
</dbReference>
<keyword evidence="10" id="KW-0067">ATP-binding</keyword>
<evidence type="ECO:0000259" key="15">
    <source>
        <dbReference type="PROSITE" id="PS50109"/>
    </source>
</evidence>
<feature type="domain" description="Histidine kinase" evidence="15">
    <location>
        <begin position="433"/>
        <end position="540"/>
    </location>
</feature>
<feature type="transmembrane region" description="Helical" evidence="14">
    <location>
        <begin position="181"/>
        <end position="203"/>
    </location>
</feature>
<evidence type="ECO:0000256" key="8">
    <source>
        <dbReference type="ARBA" id="ARBA00022741"/>
    </source>
</evidence>
<dbReference type="Gene3D" id="1.10.287.130">
    <property type="match status" value="1"/>
</dbReference>
<dbReference type="SUPFAM" id="SSF103190">
    <property type="entry name" value="Sensory domain-like"/>
    <property type="match status" value="1"/>
</dbReference>
<dbReference type="PANTHER" id="PTHR44936:SF10">
    <property type="entry name" value="SENSOR PROTEIN RSTB"/>
    <property type="match status" value="1"/>
</dbReference>
<dbReference type="EC" id="2.7.13.3" evidence="3"/>
<dbReference type="InterPro" id="IPR033463">
    <property type="entry name" value="sCache_3"/>
</dbReference>
<evidence type="ECO:0000256" key="9">
    <source>
        <dbReference type="ARBA" id="ARBA00022777"/>
    </source>
</evidence>
<dbReference type="InterPro" id="IPR029151">
    <property type="entry name" value="Sensor-like_sf"/>
</dbReference>
<comment type="catalytic activity">
    <reaction evidence="1">
        <text>ATP + protein L-histidine = ADP + protein N-phospho-L-histidine.</text>
        <dbReference type="EC" id="2.7.13.3"/>
    </reaction>
</comment>
<keyword evidence="7 14" id="KW-0812">Transmembrane</keyword>
<dbReference type="KEGG" id="lri:NCTC12151_02918"/>
<dbReference type="GO" id="GO:0005886">
    <property type="term" value="C:plasma membrane"/>
    <property type="evidence" value="ECO:0007669"/>
    <property type="project" value="UniProtKB-SubCell"/>
</dbReference>
<evidence type="ECO:0000256" key="7">
    <source>
        <dbReference type="ARBA" id="ARBA00022692"/>
    </source>
</evidence>
<gene>
    <name evidence="16" type="primary">dpiB</name>
    <name evidence="16" type="ORF">NCTC12151_02918</name>
</gene>
<dbReference type="InterPro" id="IPR035965">
    <property type="entry name" value="PAS-like_dom_sf"/>
</dbReference>
<dbReference type="FunFam" id="3.30.450.20:FF:000018">
    <property type="entry name" value="Sensor histidine kinase DcuS"/>
    <property type="match status" value="1"/>
</dbReference>
<dbReference type="InterPro" id="IPR003594">
    <property type="entry name" value="HATPase_dom"/>
</dbReference>
<keyword evidence="8" id="KW-0547">Nucleotide-binding</keyword>
<accession>A0A2X4UWR2</accession>
<comment type="subcellular location">
    <subcellularLocation>
        <location evidence="2">Cell membrane</location>
        <topology evidence="2">Multi-pass membrane protein</topology>
    </subcellularLocation>
</comment>
<evidence type="ECO:0000256" key="4">
    <source>
        <dbReference type="ARBA" id="ARBA00022475"/>
    </source>
</evidence>
<dbReference type="OrthoDB" id="9792686at2"/>
<keyword evidence="11 14" id="KW-1133">Transmembrane helix</keyword>
<proteinExistence type="predicted"/>
<keyword evidence="6 16" id="KW-0808">Transferase</keyword>
<dbReference type="PROSITE" id="PS50109">
    <property type="entry name" value="HIS_KIN"/>
    <property type="match status" value="1"/>
</dbReference>
<dbReference type="InterPro" id="IPR005467">
    <property type="entry name" value="His_kinase_dom"/>
</dbReference>
<dbReference type="InterPro" id="IPR000014">
    <property type="entry name" value="PAS"/>
</dbReference>
<keyword evidence="4" id="KW-1003">Cell membrane</keyword>
<dbReference type="SUPFAM" id="SSF55785">
    <property type="entry name" value="PYP-like sensor domain (PAS domain)"/>
    <property type="match status" value="1"/>
</dbReference>
<reference evidence="16 17" key="1">
    <citation type="submission" date="2018-06" db="EMBL/GenBank/DDBJ databases">
        <authorList>
            <consortium name="Pathogen Informatics"/>
            <person name="Doyle S."/>
        </authorList>
    </citation>
    <scope>NUCLEOTIDE SEQUENCE [LARGE SCALE GENOMIC DNA]</scope>
    <source>
        <strain evidence="16 17">NCTC12151</strain>
    </source>
</reference>
<evidence type="ECO:0000256" key="14">
    <source>
        <dbReference type="SAM" id="Phobius"/>
    </source>
</evidence>
<evidence type="ECO:0000313" key="17">
    <source>
        <dbReference type="Proteomes" id="UP000249005"/>
    </source>
</evidence>
<evidence type="ECO:0000256" key="3">
    <source>
        <dbReference type="ARBA" id="ARBA00012438"/>
    </source>
</evidence>
<dbReference type="RefSeq" id="WP_111741287.1">
    <property type="nucleotide sequence ID" value="NZ_LR698987.1"/>
</dbReference>
<dbReference type="SMART" id="SM00387">
    <property type="entry name" value="HATPase_c"/>
    <property type="match status" value="1"/>
</dbReference>
<dbReference type="SUPFAM" id="SSF55874">
    <property type="entry name" value="ATPase domain of HSP90 chaperone/DNA topoisomerase II/histidine kinase"/>
    <property type="match status" value="1"/>
</dbReference>
<evidence type="ECO:0000256" key="10">
    <source>
        <dbReference type="ARBA" id="ARBA00022840"/>
    </source>
</evidence>
<keyword evidence="9 16" id="KW-0418">Kinase</keyword>
<dbReference type="Pfam" id="PF14689">
    <property type="entry name" value="SPOB_a"/>
    <property type="match status" value="1"/>
</dbReference>
<dbReference type="GO" id="GO:0004673">
    <property type="term" value="F:protein histidine kinase activity"/>
    <property type="evidence" value="ECO:0007669"/>
    <property type="project" value="UniProtKB-EC"/>
</dbReference>
<dbReference type="InterPro" id="IPR004358">
    <property type="entry name" value="Sig_transdc_His_kin-like_C"/>
</dbReference>
<dbReference type="NCBIfam" id="NF011627">
    <property type="entry name" value="PRK15053.1"/>
    <property type="match status" value="1"/>
</dbReference>
<protein>
    <recommendedName>
        <fullName evidence="3">histidine kinase</fullName>
        <ecNumber evidence="3">2.7.13.3</ecNumber>
    </recommendedName>
</protein>
<evidence type="ECO:0000256" key="5">
    <source>
        <dbReference type="ARBA" id="ARBA00022553"/>
    </source>
</evidence>
<dbReference type="SMART" id="SM00091">
    <property type="entry name" value="PAS"/>
    <property type="match status" value="1"/>
</dbReference>
<dbReference type="AlphaFoldDB" id="A0A2X4UWR2"/>